<protein>
    <recommendedName>
        <fullName evidence="3">DUF3800 domain-containing protein</fullName>
    </recommendedName>
</protein>
<accession>A0A1F8E994</accession>
<evidence type="ECO:0000313" key="2">
    <source>
        <dbReference type="Proteomes" id="UP000177594"/>
    </source>
</evidence>
<gene>
    <name evidence="1" type="ORF">A2817_03565</name>
</gene>
<dbReference type="EMBL" id="MGIZ01000054">
    <property type="protein sequence ID" value="OGM97310.1"/>
    <property type="molecule type" value="Genomic_DNA"/>
</dbReference>
<reference evidence="1 2" key="1">
    <citation type="journal article" date="2016" name="Nat. Commun.">
        <title>Thousands of microbial genomes shed light on interconnected biogeochemical processes in an aquifer system.</title>
        <authorList>
            <person name="Anantharaman K."/>
            <person name="Brown C.T."/>
            <person name="Hug L.A."/>
            <person name="Sharon I."/>
            <person name="Castelle C.J."/>
            <person name="Probst A.J."/>
            <person name="Thomas B.C."/>
            <person name="Singh A."/>
            <person name="Wilkins M.J."/>
            <person name="Karaoz U."/>
            <person name="Brodie E.L."/>
            <person name="Williams K.H."/>
            <person name="Hubbard S.S."/>
            <person name="Banfield J.F."/>
        </authorList>
    </citation>
    <scope>NUCLEOTIDE SEQUENCE [LARGE SCALE GENOMIC DNA]</scope>
</reference>
<evidence type="ECO:0000313" key="1">
    <source>
        <dbReference type="EMBL" id="OGM97310.1"/>
    </source>
</evidence>
<evidence type="ECO:0008006" key="3">
    <source>
        <dbReference type="Google" id="ProtNLM"/>
    </source>
</evidence>
<organism evidence="1 2">
    <name type="scientific">Candidatus Yanofskybacteria bacterium RIFCSPHIGHO2_01_FULL_39_8b</name>
    <dbReference type="NCBI Taxonomy" id="1802659"/>
    <lineage>
        <taxon>Bacteria</taxon>
        <taxon>Candidatus Yanofskyibacteriota</taxon>
    </lineage>
</organism>
<proteinExistence type="predicted"/>
<dbReference type="Proteomes" id="UP000177594">
    <property type="component" value="Unassembled WGS sequence"/>
</dbReference>
<dbReference type="AlphaFoldDB" id="A0A1F8E994"/>
<comment type="caution">
    <text evidence="1">The sequence shown here is derived from an EMBL/GenBank/DDBJ whole genome shotgun (WGS) entry which is preliminary data.</text>
</comment>
<name>A0A1F8E994_9BACT</name>
<sequence>MQQYKLLSLDETGKASFNHPSKLFILSGVVIPEKYKQKLDNKIRRLKKKFFNDEEVVFHSRDMSRRKGQFAILQDPKKELQFWSEFISIANNDEVSLLFVVVNKEKAKALCWLERTILKRAYRKILEEFAAKQLIKTNGKIIAESDPSQDIYLIEAHNLIQANGVSDGSISAGEYRQKITSLSLVNKSNFDVDIQMADSLALIAGIIYESKFLKNNTIKLNKIEKMKVRLIDRKINKKENPSSFTVLI</sequence>